<accession>A0ABW4LRG3</accession>
<sequence length="149" mass="17179">MKRNKGFAHLADASELLGEDFWDVMSDVLPYIGPRIDVVKTNKEMIIVVDAAGIYSKESLRVSIHGSMLVIEGEIIRPYINEEFQIIQDERFNGTFKRKIRLLEDCIVHQMKASYTKGLLDIRIPLYHEIPDQPQKTIPIDFADEYPLT</sequence>
<comment type="caution">
    <text evidence="4">The sequence shown here is derived from an EMBL/GenBank/DDBJ whole genome shotgun (WGS) entry which is preliminary data.</text>
</comment>
<keyword evidence="5" id="KW-1185">Reference proteome</keyword>
<evidence type="ECO:0000259" key="3">
    <source>
        <dbReference type="PROSITE" id="PS01031"/>
    </source>
</evidence>
<evidence type="ECO:0000313" key="5">
    <source>
        <dbReference type="Proteomes" id="UP001597214"/>
    </source>
</evidence>
<evidence type="ECO:0000313" key="4">
    <source>
        <dbReference type="EMBL" id="MFD1737656.1"/>
    </source>
</evidence>
<dbReference type="Pfam" id="PF00011">
    <property type="entry name" value="HSP20"/>
    <property type="match status" value="1"/>
</dbReference>
<dbReference type="RefSeq" id="WP_377928874.1">
    <property type="nucleotide sequence ID" value="NZ_JBHUEM010000021.1"/>
</dbReference>
<evidence type="ECO:0000256" key="1">
    <source>
        <dbReference type="PROSITE-ProRule" id="PRU00285"/>
    </source>
</evidence>
<dbReference type="InterPro" id="IPR008978">
    <property type="entry name" value="HSP20-like_chaperone"/>
</dbReference>
<dbReference type="Gene3D" id="2.60.40.790">
    <property type="match status" value="1"/>
</dbReference>
<organism evidence="4 5">
    <name type="scientific">Bacillus salitolerans</name>
    <dbReference type="NCBI Taxonomy" id="1437434"/>
    <lineage>
        <taxon>Bacteria</taxon>
        <taxon>Bacillati</taxon>
        <taxon>Bacillota</taxon>
        <taxon>Bacilli</taxon>
        <taxon>Bacillales</taxon>
        <taxon>Bacillaceae</taxon>
        <taxon>Bacillus</taxon>
    </lineage>
</organism>
<evidence type="ECO:0000256" key="2">
    <source>
        <dbReference type="RuleBase" id="RU003616"/>
    </source>
</evidence>
<dbReference type="InterPro" id="IPR002068">
    <property type="entry name" value="A-crystallin/Hsp20_dom"/>
</dbReference>
<dbReference type="CDD" id="cd06464">
    <property type="entry name" value="ACD_sHsps-like"/>
    <property type="match status" value="1"/>
</dbReference>
<protein>
    <submittedName>
        <fullName evidence="4">Hsp20/alpha crystallin family protein</fullName>
    </submittedName>
</protein>
<dbReference type="PROSITE" id="PS01031">
    <property type="entry name" value="SHSP"/>
    <property type="match status" value="1"/>
</dbReference>
<name>A0ABW4LRG3_9BACI</name>
<gene>
    <name evidence="4" type="ORF">ACFSCX_14005</name>
</gene>
<comment type="similarity">
    <text evidence="1 2">Belongs to the small heat shock protein (HSP20) family.</text>
</comment>
<dbReference type="InterPro" id="IPR031107">
    <property type="entry name" value="Small_HSP"/>
</dbReference>
<dbReference type="SUPFAM" id="SSF49764">
    <property type="entry name" value="HSP20-like chaperones"/>
    <property type="match status" value="1"/>
</dbReference>
<proteinExistence type="inferred from homology"/>
<dbReference type="Proteomes" id="UP001597214">
    <property type="component" value="Unassembled WGS sequence"/>
</dbReference>
<feature type="domain" description="SHSP" evidence="3">
    <location>
        <begin position="27"/>
        <end position="143"/>
    </location>
</feature>
<dbReference type="EMBL" id="JBHUEM010000021">
    <property type="protein sequence ID" value="MFD1737656.1"/>
    <property type="molecule type" value="Genomic_DNA"/>
</dbReference>
<reference evidence="5" key="1">
    <citation type="journal article" date="2019" name="Int. J. Syst. Evol. Microbiol.">
        <title>The Global Catalogue of Microorganisms (GCM) 10K type strain sequencing project: providing services to taxonomists for standard genome sequencing and annotation.</title>
        <authorList>
            <consortium name="The Broad Institute Genomics Platform"/>
            <consortium name="The Broad Institute Genome Sequencing Center for Infectious Disease"/>
            <person name="Wu L."/>
            <person name="Ma J."/>
        </authorList>
    </citation>
    <scope>NUCLEOTIDE SEQUENCE [LARGE SCALE GENOMIC DNA]</scope>
    <source>
        <strain evidence="5">CCUG 49339</strain>
    </source>
</reference>
<dbReference type="PANTHER" id="PTHR11527">
    <property type="entry name" value="HEAT-SHOCK PROTEIN 20 FAMILY MEMBER"/>
    <property type="match status" value="1"/>
</dbReference>